<dbReference type="Gene3D" id="1.10.8.750">
    <property type="entry name" value="Phosphoribosylformylglycinamidine synthase, linker domain"/>
    <property type="match status" value="1"/>
</dbReference>
<dbReference type="GO" id="GO:0005524">
    <property type="term" value="F:ATP binding"/>
    <property type="evidence" value="ECO:0007669"/>
    <property type="project" value="UniProtKB-KW"/>
</dbReference>
<comment type="caution">
    <text evidence="7">The sequence shown here is derived from an EMBL/GenBank/DDBJ whole genome shotgun (WGS) entry which is preliminary data.</text>
</comment>
<dbReference type="InterPro" id="IPR041609">
    <property type="entry name" value="PurL_linker"/>
</dbReference>
<reference evidence="7 8" key="1">
    <citation type="submission" date="2018-01" db="EMBL/GenBank/DDBJ databases">
        <title>Harnessing the power of phylogenomics to disentangle the directionality and signatures of interkingdom host jumping in the parasitic fungal genus Tolypocladium.</title>
        <authorList>
            <person name="Quandt C.A."/>
            <person name="Patterson W."/>
            <person name="Spatafora J.W."/>
        </authorList>
    </citation>
    <scope>NUCLEOTIDE SEQUENCE [LARGE SCALE GENOMIC DNA]</scope>
    <source>
        <strain evidence="7 8">NRBC 100945</strain>
    </source>
</reference>
<evidence type="ECO:0000256" key="2">
    <source>
        <dbReference type="ARBA" id="ARBA00022741"/>
    </source>
</evidence>
<accession>A0A2S4L4H5</accession>
<dbReference type="InterPro" id="IPR040707">
    <property type="entry name" value="FGAR-AT_N"/>
</dbReference>
<feature type="domain" description="Phosphoribosylformylglycinamidine synthase N-terminal" evidence="6">
    <location>
        <begin position="38"/>
        <end position="155"/>
    </location>
</feature>
<name>A0A2S4L4H5_9HYPO</name>
<dbReference type="PANTHER" id="PTHR10099:SF1">
    <property type="entry name" value="PHOSPHORIBOSYLFORMYLGLYCINAMIDINE SYNTHASE"/>
    <property type="match status" value="1"/>
</dbReference>
<evidence type="ECO:0000256" key="3">
    <source>
        <dbReference type="ARBA" id="ARBA00022755"/>
    </source>
</evidence>
<dbReference type="Pfam" id="PF18072">
    <property type="entry name" value="FGAR-AT_linker"/>
    <property type="match status" value="1"/>
</dbReference>
<dbReference type="Gene3D" id="3.90.650.10">
    <property type="entry name" value="PurM-like C-terminal domain"/>
    <property type="match status" value="1"/>
</dbReference>
<dbReference type="InterPro" id="IPR036604">
    <property type="entry name" value="PurS-like_sf"/>
</dbReference>
<organism evidence="7 8">
    <name type="scientific">Tolypocladium paradoxum</name>
    <dbReference type="NCBI Taxonomy" id="94208"/>
    <lineage>
        <taxon>Eukaryota</taxon>
        <taxon>Fungi</taxon>
        <taxon>Dikarya</taxon>
        <taxon>Ascomycota</taxon>
        <taxon>Pezizomycotina</taxon>
        <taxon>Sordariomycetes</taxon>
        <taxon>Hypocreomycetidae</taxon>
        <taxon>Hypocreales</taxon>
        <taxon>Ophiocordycipitaceae</taxon>
        <taxon>Tolypocladium</taxon>
    </lineage>
</organism>
<keyword evidence="8" id="KW-1185">Reference proteome</keyword>
<dbReference type="STRING" id="94208.A0A2S4L4H5"/>
<evidence type="ECO:0000256" key="1">
    <source>
        <dbReference type="ARBA" id="ARBA00022598"/>
    </source>
</evidence>
<dbReference type="OrthoDB" id="6666987at2759"/>
<feature type="domain" description="Phosphoribosylformylglycinamidine synthase linker" evidence="5">
    <location>
        <begin position="179"/>
        <end position="228"/>
    </location>
</feature>
<dbReference type="EMBL" id="PKSG01000259">
    <property type="protein sequence ID" value="POR37320.1"/>
    <property type="molecule type" value="Genomic_DNA"/>
</dbReference>
<keyword evidence="2" id="KW-0547">Nucleotide-binding</keyword>
<dbReference type="GO" id="GO:0006164">
    <property type="term" value="P:purine nucleotide biosynthetic process"/>
    <property type="evidence" value="ECO:0007669"/>
    <property type="project" value="UniProtKB-KW"/>
</dbReference>
<dbReference type="FunFam" id="3.30.1330.10:FF:000002">
    <property type="entry name" value="Phosphoribosylformylglycinamidine synthase"/>
    <property type="match status" value="1"/>
</dbReference>
<proteinExistence type="predicted"/>
<dbReference type="Proteomes" id="UP000237481">
    <property type="component" value="Unassembled WGS sequence"/>
</dbReference>
<sequence length="505" mass="55275">MPHEILVGSSCYTASRAQELRDRANKTSQTQIKQIRGQWVYYVDLKDPNKAVLGQVKQLLQDVDAEPLLASESGGNSISVYVTPRYLSPWSSQATSIAHVCGLKDHVRRIEKGRLIVVDFEEPFEEGQDAALREVLHDRMTEIFAYEKPSLDVMFQDSDPSPLVVVDIFANGKDPLGVLKAYNQEKGLSLDESEMQYLVDVFKKLGRPPHDVELFMFAQVNSEHCRHKVFNASWTIDGVRQDKSLFEMIRNTHKKTPDFTVSAYSDNAAVLQGEAANFWSPDYSTGSWKLTPEVAHILAKVETHNHPTAISPFPGAATGSGGEIRDEAAVGRGSVTKGGLCGFWVSDLLIPDYRAPWEVDIGRPTHYASSLDIMLEAPIGSARFNNEFGRPCLTGCFRTLLTPATPTESSDTDAAKEWRGYHKPIMLAGGVGTVRPQNALKEERFVHDGAHVIVLGGPAMLIGLGGGAASSNASGEGNADLDFDSVQRGNPEASGSTIIITWFIA</sequence>
<dbReference type="GO" id="GO:0004642">
    <property type="term" value="F:phosphoribosylformylglycinamidine synthase activity"/>
    <property type="evidence" value="ECO:0007669"/>
    <property type="project" value="TreeGrafter"/>
</dbReference>
<dbReference type="Pfam" id="PF18076">
    <property type="entry name" value="FGAR-AT_N"/>
    <property type="match status" value="1"/>
</dbReference>
<keyword evidence="1" id="KW-0436">Ligase</keyword>
<gene>
    <name evidence="7" type="ORF">TPAR_02477</name>
</gene>
<protein>
    <submittedName>
        <fullName evidence="7">Phosphoribosylformylglycinamidine synthase</fullName>
    </submittedName>
</protein>
<evidence type="ECO:0000256" key="4">
    <source>
        <dbReference type="ARBA" id="ARBA00022840"/>
    </source>
</evidence>
<evidence type="ECO:0000313" key="8">
    <source>
        <dbReference type="Proteomes" id="UP000237481"/>
    </source>
</evidence>
<dbReference type="SUPFAM" id="SSF82697">
    <property type="entry name" value="PurS-like"/>
    <property type="match status" value="1"/>
</dbReference>
<dbReference type="SUPFAM" id="SSF109736">
    <property type="entry name" value="FGAM synthase PurL, linker domain"/>
    <property type="match status" value="1"/>
</dbReference>
<dbReference type="SUPFAM" id="SSF55326">
    <property type="entry name" value="PurM N-terminal domain-like"/>
    <property type="match status" value="1"/>
</dbReference>
<dbReference type="GO" id="GO:0005737">
    <property type="term" value="C:cytoplasm"/>
    <property type="evidence" value="ECO:0007669"/>
    <property type="project" value="TreeGrafter"/>
</dbReference>
<dbReference type="Gene3D" id="3.30.1330.10">
    <property type="entry name" value="PurM-like, N-terminal domain"/>
    <property type="match status" value="1"/>
</dbReference>
<keyword evidence="3" id="KW-0658">Purine biosynthesis</keyword>
<dbReference type="PANTHER" id="PTHR10099">
    <property type="entry name" value="PHOSPHORIBOSYLFORMYLGLYCINAMIDINE SYNTHASE"/>
    <property type="match status" value="1"/>
</dbReference>
<dbReference type="InterPro" id="IPR036676">
    <property type="entry name" value="PurM-like_C_sf"/>
</dbReference>
<evidence type="ECO:0000313" key="7">
    <source>
        <dbReference type="EMBL" id="POR37320.1"/>
    </source>
</evidence>
<keyword evidence="4" id="KW-0067">ATP-binding</keyword>
<dbReference type="InterPro" id="IPR036921">
    <property type="entry name" value="PurM-like_N_sf"/>
</dbReference>
<dbReference type="SUPFAM" id="SSF56042">
    <property type="entry name" value="PurM C-terminal domain-like"/>
    <property type="match status" value="1"/>
</dbReference>
<dbReference type="AlphaFoldDB" id="A0A2S4L4H5"/>
<evidence type="ECO:0000259" key="6">
    <source>
        <dbReference type="Pfam" id="PF18076"/>
    </source>
</evidence>
<evidence type="ECO:0000259" key="5">
    <source>
        <dbReference type="Pfam" id="PF18072"/>
    </source>
</evidence>